<comment type="caution">
    <text evidence="3">The sequence shown here is derived from an EMBL/GenBank/DDBJ whole genome shotgun (WGS) entry which is preliminary data.</text>
</comment>
<evidence type="ECO:0000313" key="4">
    <source>
        <dbReference type="Proteomes" id="UP000038010"/>
    </source>
</evidence>
<dbReference type="AlphaFoldDB" id="A0A0N1HYC8"/>
<dbReference type="GeneID" id="28739019"/>
<evidence type="ECO:0000256" key="1">
    <source>
        <dbReference type="SAM" id="MobiDB-lite"/>
    </source>
</evidence>
<keyword evidence="2" id="KW-0732">Signal</keyword>
<reference evidence="3 4" key="1">
    <citation type="submission" date="2015-06" db="EMBL/GenBank/DDBJ databases">
        <title>Draft genome of the ant-associated black yeast Phialophora attae CBS 131958.</title>
        <authorList>
            <person name="Moreno L.F."/>
            <person name="Stielow B.J."/>
            <person name="de Hoog S."/>
            <person name="Vicente V.A."/>
            <person name="Weiss V.A."/>
            <person name="de Vries M."/>
            <person name="Cruz L.M."/>
            <person name="Souza E.M."/>
        </authorList>
    </citation>
    <scope>NUCLEOTIDE SEQUENCE [LARGE SCALE GENOMIC DNA]</scope>
    <source>
        <strain evidence="3 4">CBS 131958</strain>
    </source>
</reference>
<organism evidence="3 4">
    <name type="scientific">Cyphellophora attinorum</name>
    <dbReference type="NCBI Taxonomy" id="1664694"/>
    <lineage>
        <taxon>Eukaryota</taxon>
        <taxon>Fungi</taxon>
        <taxon>Dikarya</taxon>
        <taxon>Ascomycota</taxon>
        <taxon>Pezizomycotina</taxon>
        <taxon>Eurotiomycetes</taxon>
        <taxon>Chaetothyriomycetidae</taxon>
        <taxon>Chaetothyriales</taxon>
        <taxon>Cyphellophoraceae</taxon>
        <taxon>Cyphellophora</taxon>
    </lineage>
</organism>
<sequence length="230" mass="25810">MLTCWALLCSSFALATDVDTPSDAQVAPDVWEPDFSEYGQHPSPGPALREFLEKRQLGTDPPAKDLTGQTTPGGGRYPKQNPPVTGYGGQVWECPNRQWGVSEGGEYNNVCRRVKIENGKCYPFHWSGALKTFVPDRDITCQLWRYNDCTARGDYYTDKKMKEDYLMNATQMALMRGLPVGYVPRVTWPGIENYMDNKMCEFYRINIDYGTPQGFKCFKLGTGGPVGLGT</sequence>
<dbReference type="RefSeq" id="XP_018003337.1">
    <property type="nucleotide sequence ID" value="XM_018147139.1"/>
</dbReference>
<feature type="signal peptide" evidence="2">
    <location>
        <begin position="1"/>
        <end position="15"/>
    </location>
</feature>
<evidence type="ECO:0000313" key="3">
    <source>
        <dbReference type="EMBL" id="KPI43374.1"/>
    </source>
</evidence>
<keyword evidence="4" id="KW-1185">Reference proteome</keyword>
<protein>
    <submittedName>
        <fullName evidence="3">Uncharacterized protein</fullName>
    </submittedName>
</protein>
<gene>
    <name evidence="3" type="ORF">AB675_6819</name>
</gene>
<accession>A0A0N1HYC8</accession>
<dbReference type="EMBL" id="LFJN01000005">
    <property type="protein sequence ID" value="KPI43374.1"/>
    <property type="molecule type" value="Genomic_DNA"/>
</dbReference>
<name>A0A0N1HYC8_9EURO</name>
<proteinExistence type="predicted"/>
<dbReference type="Proteomes" id="UP000038010">
    <property type="component" value="Unassembled WGS sequence"/>
</dbReference>
<feature type="region of interest" description="Disordered" evidence="1">
    <location>
        <begin position="58"/>
        <end position="84"/>
    </location>
</feature>
<evidence type="ECO:0000256" key="2">
    <source>
        <dbReference type="SAM" id="SignalP"/>
    </source>
</evidence>
<feature type="chain" id="PRO_5012949454" evidence="2">
    <location>
        <begin position="16"/>
        <end position="230"/>
    </location>
</feature>
<dbReference type="VEuPathDB" id="FungiDB:AB675_6819"/>